<dbReference type="Pfam" id="PF14054">
    <property type="entry name" value="DUF4249"/>
    <property type="match status" value="1"/>
</dbReference>
<sequence length="353" mass="39499">MKLRGLVYAHFLLAGLLAVSCVTEFQPDSVSIPPSLIVEGEITDQPGPYRIRLTRTADYSYKSLNLLETGATITISDNLGNQEILQENTGVYSTKATGLQGVAGRTYKVSIKTKDGKVYESTPELLKAAPPIQKLYYKYTVEPTGILFSRRQGWDVYLDTKDPEPLDNYYRWNWTHYEPLEACYKAEIPGGGGVYTGLVCCEPCWDITRCYNCINVNSDANTNGQVISGQFIMRVPYKSTGRYYLEVQQQAISEGAYTFWKSVRQLVSNTGGLFDAAPSLVQGNMRCISDPATRAYGFFGATGVSEQYIYVDRSTGQGTPDLDQEIIIPQPSACYPCENSIYRTSTKPRWWTY</sequence>
<organism evidence="2 3">
    <name type="scientific">Spirosoma validum</name>
    <dbReference type="NCBI Taxonomy" id="2771355"/>
    <lineage>
        <taxon>Bacteria</taxon>
        <taxon>Pseudomonadati</taxon>
        <taxon>Bacteroidota</taxon>
        <taxon>Cytophagia</taxon>
        <taxon>Cytophagales</taxon>
        <taxon>Cytophagaceae</taxon>
        <taxon>Spirosoma</taxon>
    </lineage>
</organism>
<feature type="chain" id="PRO_5037227808" evidence="1">
    <location>
        <begin position="21"/>
        <end position="353"/>
    </location>
</feature>
<comment type="caution">
    <text evidence="2">The sequence shown here is derived from an EMBL/GenBank/DDBJ whole genome shotgun (WGS) entry which is preliminary data.</text>
</comment>
<feature type="signal peptide" evidence="1">
    <location>
        <begin position="1"/>
        <end position="20"/>
    </location>
</feature>
<dbReference type="AlphaFoldDB" id="A0A927B4Z6"/>
<keyword evidence="3" id="KW-1185">Reference proteome</keyword>
<name>A0A927B4Z6_9BACT</name>
<dbReference type="PROSITE" id="PS51257">
    <property type="entry name" value="PROKAR_LIPOPROTEIN"/>
    <property type="match status" value="1"/>
</dbReference>
<dbReference type="EMBL" id="JACXAA010000008">
    <property type="protein sequence ID" value="MBD2755489.1"/>
    <property type="molecule type" value="Genomic_DNA"/>
</dbReference>
<proteinExistence type="predicted"/>
<reference evidence="2" key="1">
    <citation type="submission" date="2020-09" db="EMBL/GenBank/DDBJ databases">
        <authorList>
            <person name="Kim M.K."/>
        </authorList>
    </citation>
    <scope>NUCLEOTIDE SEQUENCE</scope>
    <source>
        <strain evidence="2">BT704</strain>
    </source>
</reference>
<dbReference type="RefSeq" id="WP_191041104.1">
    <property type="nucleotide sequence ID" value="NZ_JACXAA010000008.1"/>
</dbReference>
<dbReference type="InterPro" id="IPR025345">
    <property type="entry name" value="DUF4249"/>
</dbReference>
<dbReference type="Proteomes" id="UP000653797">
    <property type="component" value="Unassembled WGS sequence"/>
</dbReference>
<protein>
    <submittedName>
        <fullName evidence="2">DUF4249 domain-containing protein</fullName>
    </submittedName>
</protein>
<evidence type="ECO:0000313" key="2">
    <source>
        <dbReference type="EMBL" id="MBD2755489.1"/>
    </source>
</evidence>
<gene>
    <name evidence="2" type="ORF">IC230_21480</name>
</gene>
<accession>A0A927B4Z6</accession>
<evidence type="ECO:0000256" key="1">
    <source>
        <dbReference type="SAM" id="SignalP"/>
    </source>
</evidence>
<evidence type="ECO:0000313" key="3">
    <source>
        <dbReference type="Proteomes" id="UP000653797"/>
    </source>
</evidence>
<keyword evidence="1" id="KW-0732">Signal</keyword>